<dbReference type="CDD" id="cd00609">
    <property type="entry name" value="AAT_like"/>
    <property type="match status" value="1"/>
</dbReference>
<dbReference type="Pfam" id="PF00155">
    <property type="entry name" value="Aminotran_1_2"/>
    <property type="match status" value="1"/>
</dbReference>
<organism evidence="6 7">
    <name type="scientific">Pedobacter flavus</name>
    <dbReference type="NCBI Taxonomy" id="3113906"/>
    <lineage>
        <taxon>Bacteria</taxon>
        <taxon>Pseudomonadati</taxon>
        <taxon>Bacteroidota</taxon>
        <taxon>Sphingobacteriia</taxon>
        <taxon>Sphingobacteriales</taxon>
        <taxon>Sphingobacteriaceae</taxon>
        <taxon>Pedobacter</taxon>
    </lineage>
</organism>
<dbReference type="InterPro" id="IPR015422">
    <property type="entry name" value="PyrdxlP-dep_Trfase_small"/>
</dbReference>
<dbReference type="Proteomes" id="UP001337681">
    <property type="component" value="Unassembled WGS sequence"/>
</dbReference>
<dbReference type="InterPro" id="IPR051326">
    <property type="entry name" value="Kynurenine-oxoglutarate_AT"/>
</dbReference>
<proteinExistence type="predicted"/>
<dbReference type="EMBL" id="JAZDQU010000002">
    <property type="protein sequence ID" value="MEE1885582.1"/>
    <property type="molecule type" value="Genomic_DNA"/>
</dbReference>
<feature type="domain" description="Aminotransferase class I/classII large" evidence="5">
    <location>
        <begin position="28"/>
        <end position="375"/>
    </location>
</feature>
<comment type="caution">
    <text evidence="6">The sequence shown here is derived from an EMBL/GenBank/DDBJ whole genome shotgun (WGS) entry which is preliminary data.</text>
</comment>
<dbReference type="RefSeq" id="WP_330146477.1">
    <property type="nucleotide sequence ID" value="NZ_JAZDQU010000002.1"/>
</dbReference>
<accession>A0ABU7H2N9</accession>
<dbReference type="PANTHER" id="PTHR43807">
    <property type="entry name" value="FI04487P"/>
    <property type="match status" value="1"/>
</dbReference>
<evidence type="ECO:0000259" key="5">
    <source>
        <dbReference type="Pfam" id="PF00155"/>
    </source>
</evidence>
<evidence type="ECO:0000256" key="1">
    <source>
        <dbReference type="ARBA" id="ARBA00001933"/>
    </source>
</evidence>
<keyword evidence="7" id="KW-1185">Reference proteome</keyword>
<dbReference type="SUPFAM" id="SSF53383">
    <property type="entry name" value="PLP-dependent transferases"/>
    <property type="match status" value="1"/>
</dbReference>
<keyword evidence="4" id="KW-0663">Pyridoxal phosphate</keyword>
<sequence>MSILSSKLPGIGTNIFTTMSQLATEYKAINLAQGFPDFETNPKLISLINKAYAGDHNQYAPMAGIMSLRERISEKFENLYNVSYNPDTEITITAGGTQAIFTAIASVISPGDEAIIFEPAYDCYGPTVKLFGGLVKTYEMAPPDFKIDWQIVKKLISVNTKLIVLNSPHNPTGTLLGPEDFRELQRITAGTDILILSDEVYEHITFDGHKHITTASYPELRERSFIVASFGKLLHATGWKMGYCLAPENLMKEFRKTHQFNVFCVNNPMQWAIAEFLKSKDAYSDINGLFQQKRDFFKDLLKGSKFALLPCNGSYFQCVSYENISDEKDLVFAERLIKDYKVAGIPISSFYQRNTDNNLLRFCFAKKNETLEKAAIQLLKI</sequence>
<dbReference type="Gene3D" id="3.40.640.10">
    <property type="entry name" value="Type I PLP-dependent aspartate aminotransferase-like (Major domain)"/>
    <property type="match status" value="1"/>
</dbReference>
<dbReference type="GO" id="GO:0008483">
    <property type="term" value="F:transaminase activity"/>
    <property type="evidence" value="ECO:0007669"/>
    <property type="project" value="UniProtKB-KW"/>
</dbReference>
<keyword evidence="2 6" id="KW-0032">Aminotransferase</keyword>
<evidence type="ECO:0000313" key="7">
    <source>
        <dbReference type="Proteomes" id="UP001337681"/>
    </source>
</evidence>
<evidence type="ECO:0000313" key="6">
    <source>
        <dbReference type="EMBL" id="MEE1885582.1"/>
    </source>
</evidence>
<comment type="cofactor">
    <cofactor evidence="1">
        <name>pyridoxal 5'-phosphate</name>
        <dbReference type="ChEBI" id="CHEBI:597326"/>
    </cofactor>
</comment>
<dbReference type="InterPro" id="IPR004839">
    <property type="entry name" value="Aminotransferase_I/II_large"/>
</dbReference>
<dbReference type="NCBIfam" id="NF006569">
    <property type="entry name" value="PRK09082.1"/>
    <property type="match status" value="1"/>
</dbReference>
<gene>
    <name evidence="6" type="ORF">VRU49_09155</name>
</gene>
<keyword evidence="3" id="KW-0808">Transferase</keyword>
<dbReference type="InterPro" id="IPR015424">
    <property type="entry name" value="PyrdxlP-dep_Trfase"/>
</dbReference>
<name>A0ABU7H2N9_9SPHI</name>
<dbReference type="Gene3D" id="3.90.1150.10">
    <property type="entry name" value="Aspartate Aminotransferase, domain 1"/>
    <property type="match status" value="1"/>
</dbReference>
<evidence type="ECO:0000256" key="4">
    <source>
        <dbReference type="ARBA" id="ARBA00022898"/>
    </source>
</evidence>
<evidence type="ECO:0000256" key="3">
    <source>
        <dbReference type="ARBA" id="ARBA00022679"/>
    </source>
</evidence>
<dbReference type="InterPro" id="IPR015421">
    <property type="entry name" value="PyrdxlP-dep_Trfase_major"/>
</dbReference>
<dbReference type="PANTHER" id="PTHR43807:SF20">
    <property type="entry name" value="FI04487P"/>
    <property type="match status" value="1"/>
</dbReference>
<reference evidence="6 7" key="1">
    <citation type="submission" date="2024-01" db="EMBL/GenBank/DDBJ databases">
        <title>Pedobacter sp. nov., isolated from oil-contaminated soil.</title>
        <authorList>
            <person name="Le N.T.T."/>
        </authorList>
    </citation>
    <scope>NUCLEOTIDE SEQUENCE [LARGE SCALE GENOMIC DNA]</scope>
    <source>
        <strain evidence="6 7">VNH31</strain>
    </source>
</reference>
<evidence type="ECO:0000256" key="2">
    <source>
        <dbReference type="ARBA" id="ARBA00022576"/>
    </source>
</evidence>
<protein>
    <submittedName>
        <fullName evidence="6">Methionine aminotransferase</fullName>
    </submittedName>
</protein>